<dbReference type="EMBL" id="LXQA010386364">
    <property type="protein sequence ID" value="MCI48414.1"/>
    <property type="molecule type" value="Genomic_DNA"/>
</dbReference>
<name>A0A392SJN8_9FABA</name>
<evidence type="ECO:0000313" key="3">
    <source>
        <dbReference type="Proteomes" id="UP000265520"/>
    </source>
</evidence>
<proteinExistence type="predicted"/>
<reference evidence="2 3" key="1">
    <citation type="journal article" date="2018" name="Front. Plant Sci.">
        <title>Red Clover (Trifolium pratense) and Zigzag Clover (T. medium) - A Picture of Genomic Similarities and Differences.</title>
        <authorList>
            <person name="Dluhosova J."/>
            <person name="Istvanek J."/>
            <person name="Nedelnik J."/>
            <person name="Repkova J."/>
        </authorList>
    </citation>
    <scope>NUCLEOTIDE SEQUENCE [LARGE SCALE GENOMIC DNA]</scope>
    <source>
        <strain evidence="3">cv. 10/8</strain>
        <tissue evidence="2">Leaf</tissue>
    </source>
</reference>
<comment type="caution">
    <text evidence="2">The sequence shown here is derived from an EMBL/GenBank/DDBJ whole genome shotgun (WGS) entry which is preliminary data.</text>
</comment>
<feature type="non-terminal residue" evidence="2">
    <location>
        <position position="68"/>
    </location>
</feature>
<protein>
    <submittedName>
        <fullName evidence="2">Uncharacterized protein</fullName>
    </submittedName>
</protein>
<organism evidence="2 3">
    <name type="scientific">Trifolium medium</name>
    <dbReference type="NCBI Taxonomy" id="97028"/>
    <lineage>
        <taxon>Eukaryota</taxon>
        <taxon>Viridiplantae</taxon>
        <taxon>Streptophyta</taxon>
        <taxon>Embryophyta</taxon>
        <taxon>Tracheophyta</taxon>
        <taxon>Spermatophyta</taxon>
        <taxon>Magnoliopsida</taxon>
        <taxon>eudicotyledons</taxon>
        <taxon>Gunneridae</taxon>
        <taxon>Pentapetalae</taxon>
        <taxon>rosids</taxon>
        <taxon>fabids</taxon>
        <taxon>Fabales</taxon>
        <taxon>Fabaceae</taxon>
        <taxon>Papilionoideae</taxon>
        <taxon>50 kb inversion clade</taxon>
        <taxon>NPAAA clade</taxon>
        <taxon>Hologalegina</taxon>
        <taxon>IRL clade</taxon>
        <taxon>Trifolieae</taxon>
        <taxon>Trifolium</taxon>
    </lineage>
</organism>
<accession>A0A392SJN8</accession>
<evidence type="ECO:0000313" key="2">
    <source>
        <dbReference type="EMBL" id="MCI48414.1"/>
    </source>
</evidence>
<sequence length="68" mass="7287">MQSLPLTAYDCFTDDLHPSIIHQWTNPAIQPPPDDLSSLPPPIPDPLSISPARPHNLSPASSTTTTSS</sequence>
<keyword evidence="3" id="KW-1185">Reference proteome</keyword>
<dbReference type="AlphaFoldDB" id="A0A392SJN8"/>
<evidence type="ECO:0000256" key="1">
    <source>
        <dbReference type="SAM" id="MobiDB-lite"/>
    </source>
</evidence>
<feature type="compositionally biased region" description="Pro residues" evidence="1">
    <location>
        <begin position="29"/>
        <end position="45"/>
    </location>
</feature>
<dbReference type="Proteomes" id="UP000265520">
    <property type="component" value="Unassembled WGS sequence"/>
</dbReference>
<feature type="region of interest" description="Disordered" evidence="1">
    <location>
        <begin position="24"/>
        <end position="68"/>
    </location>
</feature>